<dbReference type="SUPFAM" id="SSF47413">
    <property type="entry name" value="lambda repressor-like DNA-binding domains"/>
    <property type="match status" value="1"/>
</dbReference>
<evidence type="ECO:0000256" key="1">
    <source>
        <dbReference type="ARBA" id="ARBA00023015"/>
    </source>
</evidence>
<dbReference type="InterPro" id="IPR000843">
    <property type="entry name" value="HTH_LacI"/>
</dbReference>
<dbReference type="AlphaFoldDB" id="A0A4Q0PIH8"/>
<keyword evidence="6" id="KW-1185">Reference proteome</keyword>
<evidence type="ECO:0000256" key="3">
    <source>
        <dbReference type="ARBA" id="ARBA00023163"/>
    </source>
</evidence>
<gene>
    <name evidence="5" type="ORF">DSM02_82</name>
</gene>
<dbReference type="InterPro" id="IPR028082">
    <property type="entry name" value="Peripla_BP_I"/>
</dbReference>
<feature type="domain" description="HTH lacI-type" evidence="4">
    <location>
        <begin position="17"/>
        <end position="71"/>
    </location>
</feature>
<dbReference type="Pfam" id="PF00356">
    <property type="entry name" value="LacI"/>
    <property type="match status" value="1"/>
</dbReference>
<accession>A0A4Q0PIH8</accession>
<dbReference type="CDD" id="cd06267">
    <property type="entry name" value="PBP1_LacI_sugar_binding-like"/>
    <property type="match status" value="1"/>
</dbReference>
<dbReference type="InterPro" id="IPR010982">
    <property type="entry name" value="Lambda_DNA-bd_dom_sf"/>
</dbReference>
<keyword evidence="1" id="KW-0805">Transcription regulation</keyword>
<dbReference type="InterPro" id="IPR046335">
    <property type="entry name" value="LacI/GalR-like_sensor"/>
</dbReference>
<comment type="caution">
    <text evidence="5">The sequence shown here is derived from an EMBL/GenBank/DDBJ whole genome shotgun (WGS) entry which is preliminary data.</text>
</comment>
<organism evidence="5 6">
    <name type="scientific">Leeuwenhoekiella polynyae</name>
    <dbReference type="NCBI Taxonomy" id="1550906"/>
    <lineage>
        <taxon>Bacteria</taxon>
        <taxon>Pseudomonadati</taxon>
        <taxon>Bacteroidota</taxon>
        <taxon>Flavobacteriia</taxon>
        <taxon>Flavobacteriales</taxon>
        <taxon>Flavobacteriaceae</taxon>
        <taxon>Leeuwenhoekiella</taxon>
    </lineage>
</organism>
<dbReference type="GO" id="GO:0000976">
    <property type="term" value="F:transcription cis-regulatory region binding"/>
    <property type="evidence" value="ECO:0007669"/>
    <property type="project" value="TreeGrafter"/>
</dbReference>
<dbReference type="Proteomes" id="UP000289859">
    <property type="component" value="Unassembled WGS sequence"/>
</dbReference>
<reference evidence="5 6" key="1">
    <citation type="submission" date="2018-07" db="EMBL/GenBank/DDBJ databases">
        <title>Leeuwenhoekiella genomics.</title>
        <authorList>
            <person name="Tahon G."/>
            <person name="Willems A."/>
        </authorList>
    </citation>
    <scope>NUCLEOTIDE SEQUENCE [LARGE SCALE GENOMIC DNA]</scope>
    <source>
        <strain evidence="5 6">LMG 29608</strain>
    </source>
</reference>
<keyword evidence="2" id="KW-0238">DNA-binding</keyword>
<dbReference type="CDD" id="cd01392">
    <property type="entry name" value="HTH_LacI"/>
    <property type="match status" value="1"/>
</dbReference>
<dbReference type="SMART" id="SM00354">
    <property type="entry name" value="HTH_LACI"/>
    <property type="match status" value="1"/>
</dbReference>
<evidence type="ECO:0000256" key="2">
    <source>
        <dbReference type="ARBA" id="ARBA00023125"/>
    </source>
</evidence>
<keyword evidence="3" id="KW-0804">Transcription</keyword>
<dbReference type="Gene3D" id="1.10.260.40">
    <property type="entry name" value="lambda repressor-like DNA-binding domains"/>
    <property type="match status" value="1"/>
</dbReference>
<dbReference type="Pfam" id="PF13377">
    <property type="entry name" value="Peripla_BP_3"/>
    <property type="match status" value="1"/>
</dbReference>
<sequence>MYIYANVCYSFMKKSRTTLKDLAKELNLSASTISRALGNHPGISETTTKLVQQKAEELGFIPNSIASSFRKKKTRSIGIIVPRIDIYFHSLVISGIEDFAYKEGYNVTIFQSKDLLKREQEITKILQNKMVEGVIVCLSIETDKYDHFKKFKRLGIPLVFYDRVPTGLDVNSIVINDFESAFTATEHLITKGCKRIAHIAGNQSTAIFKSRFEGYKAALKKYKLNFDANLVGQTHNLSYEEGIIQASRFLKQTDLPDGIFCANDYTAVSALQVFMKAGVKIPDETAIVGFSNYPISRVIEPHITTINDRAYEMGAEAAKLSIRLIEDEEESIKSETISLKTELIVRESSLKNC</sequence>
<proteinExistence type="predicted"/>
<dbReference type="PROSITE" id="PS50932">
    <property type="entry name" value="HTH_LACI_2"/>
    <property type="match status" value="1"/>
</dbReference>
<evidence type="ECO:0000313" key="5">
    <source>
        <dbReference type="EMBL" id="RXG26091.1"/>
    </source>
</evidence>
<evidence type="ECO:0000259" key="4">
    <source>
        <dbReference type="PROSITE" id="PS50932"/>
    </source>
</evidence>
<evidence type="ECO:0000313" key="6">
    <source>
        <dbReference type="Proteomes" id="UP000289859"/>
    </source>
</evidence>
<dbReference type="SUPFAM" id="SSF53822">
    <property type="entry name" value="Periplasmic binding protein-like I"/>
    <property type="match status" value="1"/>
</dbReference>
<protein>
    <submittedName>
        <fullName evidence="5">LacI family transcriptional regulator</fullName>
    </submittedName>
</protein>
<dbReference type="Gene3D" id="3.40.50.2300">
    <property type="match status" value="2"/>
</dbReference>
<dbReference type="GO" id="GO:0003700">
    <property type="term" value="F:DNA-binding transcription factor activity"/>
    <property type="evidence" value="ECO:0007669"/>
    <property type="project" value="TreeGrafter"/>
</dbReference>
<dbReference type="PANTHER" id="PTHR30146">
    <property type="entry name" value="LACI-RELATED TRANSCRIPTIONAL REPRESSOR"/>
    <property type="match status" value="1"/>
</dbReference>
<dbReference type="PANTHER" id="PTHR30146:SF109">
    <property type="entry name" value="HTH-TYPE TRANSCRIPTIONAL REGULATOR GALS"/>
    <property type="match status" value="1"/>
</dbReference>
<dbReference type="EMBL" id="QOVK01000001">
    <property type="protein sequence ID" value="RXG26091.1"/>
    <property type="molecule type" value="Genomic_DNA"/>
</dbReference>
<name>A0A4Q0PIH8_9FLAO</name>